<keyword evidence="5" id="KW-1185">Reference proteome</keyword>
<feature type="domain" description="WYL" evidence="2">
    <location>
        <begin position="140"/>
        <end position="202"/>
    </location>
</feature>
<evidence type="ECO:0000313" key="5">
    <source>
        <dbReference type="Proteomes" id="UP000250079"/>
    </source>
</evidence>
<dbReference type="Pfam" id="PF08279">
    <property type="entry name" value="HTH_11"/>
    <property type="match status" value="1"/>
</dbReference>
<evidence type="ECO:0008006" key="6">
    <source>
        <dbReference type="Google" id="ProtNLM"/>
    </source>
</evidence>
<name>A0A2Z2NUA2_9GAMM</name>
<evidence type="ECO:0000259" key="1">
    <source>
        <dbReference type="Pfam" id="PF08279"/>
    </source>
</evidence>
<dbReference type="KEGG" id="gai:IMCC3135_02855"/>
<dbReference type="InterPro" id="IPR028349">
    <property type="entry name" value="PafC-like"/>
</dbReference>
<dbReference type="PIRSF" id="PIRSF016838">
    <property type="entry name" value="PafC"/>
    <property type="match status" value="1"/>
</dbReference>
<feature type="domain" description="WCX" evidence="3">
    <location>
        <begin position="257"/>
        <end position="316"/>
    </location>
</feature>
<dbReference type="PANTHER" id="PTHR34580:SF1">
    <property type="entry name" value="PROTEIN PAFC"/>
    <property type="match status" value="1"/>
</dbReference>
<gene>
    <name evidence="4" type="ORF">IMCC3135_02855</name>
</gene>
<dbReference type="InterPro" id="IPR057727">
    <property type="entry name" value="WCX_dom"/>
</dbReference>
<dbReference type="InterPro" id="IPR026881">
    <property type="entry name" value="WYL_dom"/>
</dbReference>
<dbReference type="Gene3D" id="1.10.10.10">
    <property type="entry name" value="Winged helix-like DNA-binding domain superfamily/Winged helix DNA-binding domain"/>
    <property type="match status" value="1"/>
</dbReference>
<dbReference type="Pfam" id="PF13280">
    <property type="entry name" value="WYL"/>
    <property type="match status" value="1"/>
</dbReference>
<sequence>MRASRLINILTSLQAHGLRTAAQLATENEVSMRTIYRDIDQLTLAGIPLTSERGFEGGYRLLEGYRMTLNGVSAGEAQALFMAGLPGQAAELGLGAIMASAEQKLAVALPEGLRKSAELARNRFHLDALTWFGEPDQPQHLVSIAAAVWNCRRLHMRYQSWKQEKSLQTAPLGLVLKGGAWYLVSCTDAQIRTYRVSRVIEVNETESVFERPHDFDLARYWRDSTERFEAESYPNQARLRLTELGVSLSPHLLPGYGAMRMQVSDNADDDGWFEATMPVGSVEVAASELLRLGAEVEVLEPVELRDYLRDVVARLASLYKQAPGR</sequence>
<dbReference type="OrthoDB" id="9807255at2"/>
<evidence type="ECO:0000259" key="3">
    <source>
        <dbReference type="Pfam" id="PF25583"/>
    </source>
</evidence>
<dbReference type="RefSeq" id="WP_088916201.1">
    <property type="nucleotide sequence ID" value="NZ_CP018632.1"/>
</dbReference>
<dbReference type="InterPro" id="IPR051534">
    <property type="entry name" value="CBASS_pafABC_assoc_protein"/>
</dbReference>
<feature type="domain" description="Helix-turn-helix type 11" evidence="1">
    <location>
        <begin position="5"/>
        <end position="60"/>
    </location>
</feature>
<reference evidence="4 5" key="1">
    <citation type="submission" date="2016-12" db="EMBL/GenBank/DDBJ databases">
        <authorList>
            <person name="Song W.-J."/>
            <person name="Kurnit D.M."/>
        </authorList>
    </citation>
    <scope>NUCLEOTIDE SEQUENCE [LARGE SCALE GENOMIC DNA]</scope>
    <source>
        <strain evidence="4 5">IMCC3135</strain>
    </source>
</reference>
<dbReference type="SUPFAM" id="SSF46785">
    <property type="entry name" value="Winged helix' DNA-binding domain"/>
    <property type="match status" value="1"/>
</dbReference>
<dbReference type="InterPro" id="IPR013196">
    <property type="entry name" value="HTH_11"/>
</dbReference>
<organism evidence="4 5">
    <name type="scientific">Granulosicoccus antarcticus IMCC3135</name>
    <dbReference type="NCBI Taxonomy" id="1192854"/>
    <lineage>
        <taxon>Bacteria</taxon>
        <taxon>Pseudomonadati</taxon>
        <taxon>Pseudomonadota</taxon>
        <taxon>Gammaproteobacteria</taxon>
        <taxon>Chromatiales</taxon>
        <taxon>Granulosicoccaceae</taxon>
        <taxon>Granulosicoccus</taxon>
    </lineage>
</organism>
<dbReference type="PANTHER" id="PTHR34580">
    <property type="match status" value="1"/>
</dbReference>
<dbReference type="Pfam" id="PF25583">
    <property type="entry name" value="WCX"/>
    <property type="match status" value="1"/>
</dbReference>
<protein>
    <recommendedName>
        <fullName evidence="6">HTH deoR-type domain-containing protein</fullName>
    </recommendedName>
</protein>
<accession>A0A2Z2NUA2</accession>
<evidence type="ECO:0000259" key="2">
    <source>
        <dbReference type="Pfam" id="PF13280"/>
    </source>
</evidence>
<dbReference type="PROSITE" id="PS52050">
    <property type="entry name" value="WYL"/>
    <property type="match status" value="1"/>
</dbReference>
<dbReference type="InterPro" id="IPR036388">
    <property type="entry name" value="WH-like_DNA-bd_sf"/>
</dbReference>
<evidence type="ECO:0000313" key="4">
    <source>
        <dbReference type="EMBL" id="ASJ70684.1"/>
    </source>
</evidence>
<dbReference type="EMBL" id="CP018632">
    <property type="protein sequence ID" value="ASJ70684.1"/>
    <property type="molecule type" value="Genomic_DNA"/>
</dbReference>
<proteinExistence type="predicted"/>
<dbReference type="Proteomes" id="UP000250079">
    <property type="component" value="Chromosome"/>
</dbReference>
<dbReference type="AlphaFoldDB" id="A0A2Z2NUA2"/>
<dbReference type="InterPro" id="IPR036390">
    <property type="entry name" value="WH_DNA-bd_sf"/>
</dbReference>